<reference evidence="1 2" key="1">
    <citation type="submission" date="2018-06" db="EMBL/GenBank/DDBJ databases">
        <title>Whole genome sequencing of four bacterial strains from South Shetland trench revealing bio-synthetic gene clusters.</title>
        <authorList>
            <person name="Abdel-Mageed W.M."/>
            <person name="Lehri B."/>
            <person name="Jarmusch S.A."/>
            <person name="Miranda K."/>
            <person name="Goodfellow M."/>
            <person name="Jaspars M."/>
            <person name="Karlyshev A.V."/>
        </authorList>
    </citation>
    <scope>NUCLEOTIDE SEQUENCE [LARGE SCALE GENOMIC DNA]</scope>
    <source>
        <strain evidence="1 2">SST1</strain>
    </source>
</reference>
<dbReference type="AlphaFoldDB" id="A0A365PCJ3"/>
<protein>
    <submittedName>
        <fullName evidence="1">Uncharacterized protein</fullName>
    </submittedName>
</protein>
<name>A0A365PCJ3_9ACTN</name>
<dbReference type="RefSeq" id="WP_069388827.1">
    <property type="nucleotide sequence ID" value="NZ_JBITVM010000017.1"/>
</dbReference>
<organism evidence="1 2">
    <name type="scientific">Dietzia maris</name>
    <dbReference type="NCBI Taxonomy" id="37915"/>
    <lineage>
        <taxon>Bacteria</taxon>
        <taxon>Bacillati</taxon>
        <taxon>Actinomycetota</taxon>
        <taxon>Actinomycetes</taxon>
        <taxon>Mycobacteriales</taxon>
        <taxon>Dietziaceae</taxon>
        <taxon>Dietzia</taxon>
    </lineage>
</organism>
<evidence type="ECO:0000313" key="2">
    <source>
        <dbReference type="Proteomes" id="UP000252187"/>
    </source>
</evidence>
<sequence length="229" mass="25865">MTNQTRNDHLHDDLERRSPLGVLLHSPVRDSSEKSETWQTAAFNLAEKALRKALAGDDAAVRRLISRMADLEFDELMVRWPQLVAADQILSGVLEQGVEEFEEEKDLYEAAYFDEDDELIAELEEEEPRVSVATGIYRAAYGADPVAFATLRASILDVLSDPWRQRRGGVHNDGLQRVADRLPEGARARDLPRERIENELAGVIRAHLVLAARMVEEFRAPLNSTYDSK</sequence>
<dbReference type="EMBL" id="QNTT01000007">
    <property type="protein sequence ID" value="RBA38853.1"/>
    <property type="molecule type" value="Genomic_DNA"/>
</dbReference>
<accession>A0A365PCJ3</accession>
<comment type="caution">
    <text evidence="1">The sequence shown here is derived from an EMBL/GenBank/DDBJ whole genome shotgun (WGS) entry which is preliminary data.</text>
</comment>
<dbReference type="GeneID" id="36308421"/>
<dbReference type="Proteomes" id="UP000252187">
    <property type="component" value="Unassembled WGS sequence"/>
</dbReference>
<proteinExistence type="predicted"/>
<gene>
    <name evidence="1" type="ORF">DQ226_04415</name>
</gene>
<evidence type="ECO:0000313" key="1">
    <source>
        <dbReference type="EMBL" id="RBA38853.1"/>
    </source>
</evidence>